<accession>A0A4Y2NCM3</accession>
<sequence>MDLPRWGRGPSFLRRAWGSHFPAGSFGPKPFGWAVPAWVSSSSSSILAIDFFNKTRGLNPLLAPLVIPQESRCDSFGITTRSQLALLSRCTAMSAASNRKL</sequence>
<gene>
    <name evidence="1" type="ORF">AVEN_207847_1</name>
</gene>
<dbReference type="Proteomes" id="UP000499080">
    <property type="component" value="Unassembled WGS sequence"/>
</dbReference>
<reference evidence="1 2" key="1">
    <citation type="journal article" date="2019" name="Sci. Rep.">
        <title>Orb-weaving spider Araneus ventricosus genome elucidates the spidroin gene catalogue.</title>
        <authorList>
            <person name="Kono N."/>
            <person name="Nakamura H."/>
            <person name="Ohtoshi R."/>
            <person name="Moran D.A.P."/>
            <person name="Shinohara A."/>
            <person name="Yoshida Y."/>
            <person name="Fujiwara M."/>
            <person name="Mori M."/>
            <person name="Tomita M."/>
            <person name="Arakawa K."/>
        </authorList>
    </citation>
    <scope>NUCLEOTIDE SEQUENCE [LARGE SCALE GENOMIC DNA]</scope>
</reference>
<organism evidence="1 2">
    <name type="scientific">Araneus ventricosus</name>
    <name type="common">Orbweaver spider</name>
    <name type="synonym">Epeira ventricosa</name>
    <dbReference type="NCBI Taxonomy" id="182803"/>
    <lineage>
        <taxon>Eukaryota</taxon>
        <taxon>Metazoa</taxon>
        <taxon>Ecdysozoa</taxon>
        <taxon>Arthropoda</taxon>
        <taxon>Chelicerata</taxon>
        <taxon>Arachnida</taxon>
        <taxon>Araneae</taxon>
        <taxon>Araneomorphae</taxon>
        <taxon>Entelegynae</taxon>
        <taxon>Araneoidea</taxon>
        <taxon>Araneidae</taxon>
        <taxon>Araneus</taxon>
    </lineage>
</organism>
<evidence type="ECO:0000313" key="1">
    <source>
        <dbReference type="EMBL" id="GBN37145.1"/>
    </source>
</evidence>
<proteinExistence type="predicted"/>
<dbReference type="EMBL" id="BGPR01286896">
    <property type="protein sequence ID" value="GBN37145.1"/>
    <property type="molecule type" value="Genomic_DNA"/>
</dbReference>
<name>A0A4Y2NCM3_ARAVE</name>
<protein>
    <submittedName>
        <fullName evidence="1">Uncharacterized protein</fullName>
    </submittedName>
</protein>
<evidence type="ECO:0000313" key="2">
    <source>
        <dbReference type="Proteomes" id="UP000499080"/>
    </source>
</evidence>
<keyword evidence="2" id="KW-1185">Reference proteome</keyword>
<dbReference type="AlphaFoldDB" id="A0A4Y2NCM3"/>
<comment type="caution">
    <text evidence="1">The sequence shown here is derived from an EMBL/GenBank/DDBJ whole genome shotgun (WGS) entry which is preliminary data.</text>
</comment>